<evidence type="ECO:0000256" key="8">
    <source>
        <dbReference type="ARBA" id="ARBA00023306"/>
    </source>
</evidence>
<evidence type="ECO:0000259" key="12">
    <source>
        <dbReference type="Pfam" id="PF13880"/>
    </source>
</evidence>
<dbReference type="GO" id="GO:0008270">
    <property type="term" value="F:zinc ion binding"/>
    <property type="evidence" value="ECO:0007669"/>
    <property type="project" value="UniProtKB-KW"/>
</dbReference>
<accession>A0A9W7D084</accession>
<evidence type="ECO:0000256" key="5">
    <source>
        <dbReference type="ARBA" id="ARBA00022771"/>
    </source>
</evidence>
<feature type="region of interest" description="Disordered" evidence="10">
    <location>
        <begin position="58"/>
        <end position="132"/>
    </location>
</feature>
<dbReference type="GO" id="GO:0000785">
    <property type="term" value="C:chromatin"/>
    <property type="evidence" value="ECO:0007669"/>
    <property type="project" value="TreeGrafter"/>
</dbReference>
<evidence type="ECO:0000256" key="4">
    <source>
        <dbReference type="ARBA" id="ARBA00022723"/>
    </source>
</evidence>
<keyword evidence="8" id="KW-0131">Cell cycle</keyword>
<dbReference type="GO" id="GO:0005634">
    <property type="term" value="C:nucleus"/>
    <property type="evidence" value="ECO:0007669"/>
    <property type="project" value="UniProtKB-SubCell"/>
</dbReference>
<keyword evidence="4" id="KW-0479">Metal-binding</keyword>
<evidence type="ECO:0000313" key="13">
    <source>
        <dbReference type="EMBL" id="GMF50082.1"/>
    </source>
</evidence>
<organism evidence="13 14">
    <name type="scientific">Phytophthora fragariaefolia</name>
    <dbReference type="NCBI Taxonomy" id="1490495"/>
    <lineage>
        <taxon>Eukaryota</taxon>
        <taxon>Sar</taxon>
        <taxon>Stramenopiles</taxon>
        <taxon>Oomycota</taxon>
        <taxon>Peronosporomycetes</taxon>
        <taxon>Peronosporales</taxon>
        <taxon>Peronosporaceae</taxon>
        <taxon>Phytophthora</taxon>
    </lineage>
</organism>
<evidence type="ECO:0000256" key="6">
    <source>
        <dbReference type="ARBA" id="ARBA00022833"/>
    </source>
</evidence>
<dbReference type="GO" id="GO:0061733">
    <property type="term" value="F:protein-lysine-acetyltransferase activity"/>
    <property type="evidence" value="ECO:0007669"/>
    <property type="project" value="TreeGrafter"/>
</dbReference>
<keyword evidence="7" id="KW-0539">Nucleus</keyword>
<evidence type="ECO:0000256" key="9">
    <source>
        <dbReference type="ARBA" id="ARBA00023315"/>
    </source>
</evidence>
<sequence>MTVEIVAEDCNKETQVTRLRLMTRWLHFASEQIPPADARNSPPTAMANVNDVLMGRGRAGTSAASSAAKRKRSSKSSGDDEAYKRSRSSAMSSWLSPAVPSRTARPTIAPEPKAAAASKRLLSPTKAQPSTQSYIDVGQRSFGKHVTCPTCGLLYTAGEEEDEKEHQRFCRRMKRGVAFSKWKTERVMRSFPDSGARILEIRGDDPTSHLKKLLEIKTVLDDALGFVEEDAFLRRSHFVYIQNHKVVGCVNTERITEAFTLDRSASSLVSVTKSDEVSSIGADGAVTASSVAQPAVVGICQLWVHPSSRRKRIATRMIDIVREKSIYGMHVAKNLVAFAQPTRNGLQFAQKYMDPCEVLIY</sequence>
<evidence type="ECO:0000313" key="14">
    <source>
        <dbReference type="Proteomes" id="UP001165121"/>
    </source>
</evidence>
<evidence type="ECO:0000256" key="2">
    <source>
        <dbReference type="ARBA" id="ARBA00005816"/>
    </source>
</evidence>
<evidence type="ECO:0000259" key="11">
    <source>
        <dbReference type="Pfam" id="PF13878"/>
    </source>
</evidence>
<evidence type="ECO:0000256" key="3">
    <source>
        <dbReference type="ARBA" id="ARBA00022679"/>
    </source>
</evidence>
<dbReference type="InterPro" id="IPR028009">
    <property type="entry name" value="ESCO_Acetyltransf_dom"/>
</dbReference>
<evidence type="ECO:0000256" key="10">
    <source>
        <dbReference type="SAM" id="MobiDB-lite"/>
    </source>
</evidence>
<dbReference type="SUPFAM" id="SSF55729">
    <property type="entry name" value="Acyl-CoA N-acyltransferases (Nat)"/>
    <property type="match status" value="1"/>
</dbReference>
<dbReference type="PANTHER" id="PTHR45884:SF2">
    <property type="entry name" value="N-ACETYLTRANSFERASE ECO"/>
    <property type="match status" value="1"/>
</dbReference>
<dbReference type="Pfam" id="PF13878">
    <property type="entry name" value="zf-C2H2_3"/>
    <property type="match status" value="1"/>
</dbReference>
<keyword evidence="3" id="KW-0808">Transferase</keyword>
<gene>
    <name evidence="13" type="ORF">Pfra01_001990000</name>
</gene>
<keyword evidence="5" id="KW-0863">Zinc-finger</keyword>
<name>A0A9W7D084_9STRA</name>
<evidence type="ECO:0000256" key="1">
    <source>
        <dbReference type="ARBA" id="ARBA00004123"/>
    </source>
</evidence>
<dbReference type="Proteomes" id="UP001165121">
    <property type="component" value="Unassembled WGS sequence"/>
</dbReference>
<reference evidence="13" key="1">
    <citation type="submission" date="2023-04" db="EMBL/GenBank/DDBJ databases">
        <title>Phytophthora fragariaefolia NBRC 109709.</title>
        <authorList>
            <person name="Ichikawa N."/>
            <person name="Sato H."/>
            <person name="Tonouchi N."/>
        </authorList>
    </citation>
    <scope>NUCLEOTIDE SEQUENCE</scope>
    <source>
        <strain evidence="13">NBRC 109709</strain>
    </source>
</reference>
<comment type="subcellular location">
    <subcellularLocation>
        <location evidence="1">Nucleus</location>
    </subcellularLocation>
</comment>
<keyword evidence="6" id="KW-0862">Zinc</keyword>
<proteinExistence type="inferred from homology"/>
<dbReference type="InterPro" id="IPR028005">
    <property type="entry name" value="AcTrfase_ESCO_Znf_dom"/>
</dbReference>
<evidence type="ECO:0000256" key="7">
    <source>
        <dbReference type="ARBA" id="ARBA00023242"/>
    </source>
</evidence>
<dbReference type="GO" id="GO:0007064">
    <property type="term" value="P:mitotic sister chromatid cohesion"/>
    <property type="evidence" value="ECO:0007669"/>
    <property type="project" value="TreeGrafter"/>
</dbReference>
<dbReference type="EMBL" id="BSXT01002647">
    <property type="protein sequence ID" value="GMF50082.1"/>
    <property type="molecule type" value="Genomic_DNA"/>
</dbReference>
<feature type="compositionally biased region" description="Low complexity" evidence="10">
    <location>
        <begin position="58"/>
        <end position="67"/>
    </location>
</feature>
<keyword evidence="9" id="KW-0012">Acyltransferase</keyword>
<dbReference type="AlphaFoldDB" id="A0A9W7D084"/>
<keyword evidence="14" id="KW-1185">Reference proteome</keyword>
<protein>
    <submittedName>
        <fullName evidence="13">Unnamed protein product</fullName>
    </submittedName>
</protein>
<comment type="similarity">
    <text evidence="2">Belongs to the acetyltransferase family. ECO subfamily.</text>
</comment>
<comment type="caution">
    <text evidence="13">The sequence shown here is derived from an EMBL/GenBank/DDBJ whole genome shotgun (WGS) entry which is preliminary data.</text>
</comment>
<dbReference type="PANTHER" id="PTHR45884">
    <property type="entry name" value="N-ACETYLTRANSFERASE ECO"/>
    <property type="match status" value="1"/>
</dbReference>
<feature type="domain" description="N-acetyltransferase ESCO acetyl-transferase" evidence="12">
    <location>
        <begin position="293"/>
        <end position="361"/>
    </location>
</feature>
<dbReference type="OrthoDB" id="428854at2759"/>
<dbReference type="Pfam" id="PF13880">
    <property type="entry name" value="Acetyltransf_13"/>
    <property type="match status" value="1"/>
</dbReference>
<dbReference type="InterPro" id="IPR016181">
    <property type="entry name" value="Acyl_CoA_acyltransferase"/>
</dbReference>
<feature type="domain" description="N-acetyltransferase ESCO zinc-finger" evidence="11">
    <location>
        <begin position="132"/>
        <end position="172"/>
    </location>
</feature>